<keyword evidence="2" id="KW-1133">Transmembrane helix</keyword>
<dbReference type="InterPro" id="IPR050882">
    <property type="entry name" value="Prepilin_peptidase/N-MTase"/>
</dbReference>
<dbReference type="AlphaFoldDB" id="A0A2V4N0B4"/>
<feature type="transmembrane region" description="Helical" evidence="2">
    <location>
        <begin position="113"/>
        <end position="132"/>
    </location>
</feature>
<dbReference type="Gene3D" id="1.20.120.1220">
    <property type="match status" value="1"/>
</dbReference>
<proteinExistence type="inferred from homology"/>
<name>A0A2V4N0B4_9ACTN</name>
<comment type="caution">
    <text evidence="4">The sequence shown here is derived from an EMBL/GenBank/DDBJ whole genome shotgun (WGS) entry which is preliminary data.</text>
</comment>
<dbReference type="GO" id="GO:0004190">
    <property type="term" value="F:aspartic-type endopeptidase activity"/>
    <property type="evidence" value="ECO:0007669"/>
    <property type="project" value="InterPro"/>
</dbReference>
<dbReference type="Proteomes" id="UP000248039">
    <property type="component" value="Unassembled WGS sequence"/>
</dbReference>
<feature type="transmembrane region" description="Helical" evidence="2">
    <location>
        <begin position="139"/>
        <end position="164"/>
    </location>
</feature>
<dbReference type="RefSeq" id="WP_110673285.1">
    <property type="nucleotide sequence ID" value="NZ_PYBW01000170.1"/>
</dbReference>
<feature type="transmembrane region" description="Helical" evidence="2">
    <location>
        <begin position="184"/>
        <end position="203"/>
    </location>
</feature>
<evidence type="ECO:0000259" key="3">
    <source>
        <dbReference type="Pfam" id="PF01478"/>
    </source>
</evidence>
<evidence type="ECO:0000313" key="5">
    <source>
        <dbReference type="Proteomes" id="UP000248039"/>
    </source>
</evidence>
<feature type="transmembrane region" description="Helical" evidence="2">
    <location>
        <begin position="89"/>
        <end position="107"/>
    </location>
</feature>
<gene>
    <name evidence="4" type="ORF">C7C46_31170</name>
</gene>
<sequence>MFVIPEIVGAIGGAAVAPVLRGAVARYAVASGEPLGRCGCGRVPRWLPPTGRCPSCGTPSQPAPLSVELASAAVGAAVGSAVAWPIGPALVWVALFGVVLAFVDMAVHRLPDALTLPLGLGTAVLLVAAALLDHRPRVLLGCLLAAAVLFLVYGLLALLGPMGLGDVKLAPTLAALLAWYGWRAVYQGVLAGFLLAAVLGVVLLATRRAGRKDPLPFGPCLLLGALLGVLAGG</sequence>
<keyword evidence="2" id="KW-0472">Membrane</keyword>
<dbReference type="PANTHER" id="PTHR30487:SF0">
    <property type="entry name" value="PREPILIN LEADER PEPTIDASE_N-METHYLTRANSFERASE-RELATED"/>
    <property type="match status" value="1"/>
</dbReference>
<feature type="domain" description="Prepilin type IV endopeptidase peptidase" evidence="3">
    <location>
        <begin position="94"/>
        <end position="201"/>
    </location>
</feature>
<dbReference type="OrthoDB" id="4321263at2"/>
<reference evidence="4 5" key="1">
    <citation type="submission" date="2018-03" db="EMBL/GenBank/DDBJ databases">
        <title>Bioinformatic expansion and discovery of thiopeptide antibiotics.</title>
        <authorList>
            <person name="Schwalen C.J."/>
            <person name="Hudson G.A."/>
            <person name="Mitchell D.A."/>
        </authorList>
    </citation>
    <scope>NUCLEOTIDE SEQUENCE [LARGE SCALE GENOMIC DNA]</scope>
    <source>
        <strain evidence="4 5">ATCC 21389</strain>
    </source>
</reference>
<dbReference type="InterPro" id="IPR000045">
    <property type="entry name" value="Prepilin_IV_endopep_pep"/>
</dbReference>
<keyword evidence="5" id="KW-1185">Reference proteome</keyword>
<accession>A0A2V4N0B4</accession>
<protein>
    <submittedName>
        <fullName evidence="4">Prepilin peptidase</fullName>
    </submittedName>
</protein>
<dbReference type="PANTHER" id="PTHR30487">
    <property type="entry name" value="TYPE 4 PREPILIN-LIKE PROTEINS LEADER PEPTIDE-PROCESSING ENZYME"/>
    <property type="match status" value="1"/>
</dbReference>
<evidence type="ECO:0000256" key="1">
    <source>
        <dbReference type="ARBA" id="ARBA00005801"/>
    </source>
</evidence>
<evidence type="ECO:0000256" key="2">
    <source>
        <dbReference type="SAM" id="Phobius"/>
    </source>
</evidence>
<comment type="similarity">
    <text evidence="1">Belongs to the peptidase A24 family.</text>
</comment>
<organism evidence="4 5">
    <name type="scientific">Streptomyces tateyamensis</name>
    <dbReference type="NCBI Taxonomy" id="565073"/>
    <lineage>
        <taxon>Bacteria</taxon>
        <taxon>Bacillati</taxon>
        <taxon>Actinomycetota</taxon>
        <taxon>Actinomycetes</taxon>
        <taxon>Kitasatosporales</taxon>
        <taxon>Streptomycetaceae</taxon>
        <taxon>Streptomyces</taxon>
    </lineage>
</organism>
<evidence type="ECO:0000313" key="4">
    <source>
        <dbReference type="EMBL" id="PYC66656.1"/>
    </source>
</evidence>
<feature type="transmembrane region" description="Helical" evidence="2">
    <location>
        <begin position="215"/>
        <end position="232"/>
    </location>
</feature>
<dbReference type="EMBL" id="PYBW01000170">
    <property type="protein sequence ID" value="PYC66656.1"/>
    <property type="molecule type" value="Genomic_DNA"/>
</dbReference>
<dbReference type="GO" id="GO:0006465">
    <property type="term" value="P:signal peptide processing"/>
    <property type="evidence" value="ECO:0007669"/>
    <property type="project" value="TreeGrafter"/>
</dbReference>
<dbReference type="Pfam" id="PF01478">
    <property type="entry name" value="Peptidase_A24"/>
    <property type="match status" value="1"/>
</dbReference>
<dbReference type="GO" id="GO:0005886">
    <property type="term" value="C:plasma membrane"/>
    <property type="evidence" value="ECO:0007669"/>
    <property type="project" value="TreeGrafter"/>
</dbReference>
<keyword evidence="2" id="KW-0812">Transmembrane</keyword>